<proteinExistence type="predicted"/>
<dbReference type="AlphaFoldDB" id="A0A3S5FGJ8"/>
<dbReference type="EMBL" id="CAAALY010258409">
    <property type="protein sequence ID" value="VEL38616.1"/>
    <property type="molecule type" value="Genomic_DNA"/>
</dbReference>
<keyword evidence="2" id="KW-1185">Reference proteome</keyword>
<protein>
    <submittedName>
        <fullName evidence="1">Uncharacterized protein</fullName>
    </submittedName>
</protein>
<evidence type="ECO:0000313" key="1">
    <source>
        <dbReference type="EMBL" id="VEL38616.1"/>
    </source>
</evidence>
<dbReference type="Proteomes" id="UP000784294">
    <property type="component" value="Unassembled WGS sequence"/>
</dbReference>
<name>A0A3S5FGJ8_9PLAT</name>
<sequence>MHCPAFLLTTSSSAMVNQITVLPRKTSQLGGELLVLQGGPCPDHQDDPILHSTYMPSYTCHLIPWNSISESQPQFSNTIQEIVKDYDDENEAHANEGGTIYSITTEVTNRYSDYLSCQAPKVARTGRYKLRLQRLTANNACYDVLYEGELEIDSDSQMVIY</sequence>
<accession>A0A3S5FGJ8</accession>
<evidence type="ECO:0000313" key="2">
    <source>
        <dbReference type="Proteomes" id="UP000784294"/>
    </source>
</evidence>
<organism evidence="1 2">
    <name type="scientific">Protopolystoma xenopodis</name>
    <dbReference type="NCBI Taxonomy" id="117903"/>
    <lineage>
        <taxon>Eukaryota</taxon>
        <taxon>Metazoa</taxon>
        <taxon>Spiralia</taxon>
        <taxon>Lophotrochozoa</taxon>
        <taxon>Platyhelminthes</taxon>
        <taxon>Monogenea</taxon>
        <taxon>Polyopisthocotylea</taxon>
        <taxon>Polystomatidea</taxon>
        <taxon>Polystomatidae</taxon>
        <taxon>Protopolystoma</taxon>
    </lineage>
</organism>
<comment type="caution">
    <text evidence="1">The sequence shown here is derived from an EMBL/GenBank/DDBJ whole genome shotgun (WGS) entry which is preliminary data.</text>
</comment>
<reference evidence="1" key="1">
    <citation type="submission" date="2018-11" db="EMBL/GenBank/DDBJ databases">
        <authorList>
            <consortium name="Pathogen Informatics"/>
        </authorList>
    </citation>
    <scope>NUCLEOTIDE SEQUENCE</scope>
</reference>
<gene>
    <name evidence="1" type="ORF">PXEA_LOCUS32056</name>
</gene>